<name>A0A0R2BAQ4_SECCO</name>
<dbReference type="InterPro" id="IPR006523">
    <property type="entry name" value="RinA"/>
</dbReference>
<dbReference type="PATRIC" id="fig|1423733.4.peg.2151"/>
<reference evidence="1 2" key="1">
    <citation type="journal article" date="2015" name="Genome Announc.">
        <title>Expanding the biotechnology potential of lactobacilli through comparative genomics of 213 strains and associated genera.</title>
        <authorList>
            <person name="Sun Z."/>
            <person name="Harris H.M."/>
            <person name="McCann A."/>
            <person name="Guo C."/>
            <person name="Argimon S."/>
            <person name="Zhang W."/>
            <person name="Yang X."/>
            <person name="Jeffery I.B."/>
            <person name="Cooney J.C."/>
            <person name="Kagawa T.F."/>
            <person name="Liu W."/>
            <person name="Song Y."/>
            <person name="Salvetti E."/>
            <person name="Wrobel A."/>
            <person name="Rasinkangas P."/>
            <person name="Parkhill J."/>
            <person name="Rea M.C."/>
            <person name="O'Sullivan O."/>
            <person name="Ritari J."/>
            <person name="Douillard F.P."/>
            <person name="Paul Ross R."/>
            <person name="Yang R."/>
            <person name="Briner A.E."/>
            <person name="Felis G.E."/>
            <person name="de Vos W.M."/>
            <person name="Barrangou R."/>
            <person name="Klaenhammer T.R."/>
            <person name="Caufield P.W."/>
            <person name="Cui Y."/>
            <person name="Zhang H."/>
            <person name="O'Toole P.W."/>
        </authorList>
    </citation>
    <scope>NUCLEOTIDE SEQUENCE [LARGE SCALE GENOMIC DNA]</scope>
    <source>
        <strain evidence="1 2">DSM 20515</strain>
    </source>
</reference>
<organism evidence="1 2">
    <name type="scientific">Secundilactobacillus collinoides DSM 20515 = JCM 1123</name>
    <dbReference type="NCBI Taxonomy" id="1423733"/>
    <lineage>
        <taxon>Bacteria</taxon>
        <taxon>Bacillati</taxon>
        <taxon>Bacillota</taxon>
        <taxon>Bacilli</taxon>
        <taxon>Lactobacillales</taxon>
        <taxon>Lactobacillaceae</taxon>
        <taxon>Secundilactobacillus</taxon>
    </lineage>
</organism>
<dbReference type="NCBIfam" id="TIGR01636">
    <property type="entry name" value="phage_rinA"/>
    <property type="match status" value="1"/>
</dbReference>
<dbReference type="Proteomes" id="UP000051845">
    <property type="component" value="Unassembled WGS sequence"/>
</dbReference>
<gene>
    <name evidence="1" type="ORF">FC82_GL002047</name>
</gene>
<evidence type="ECO:0000313" key="2">
    <source>
        <dbReference type="Proteomes" id="UP000051845"/>
    </source>
</evidence>
<dbReference type="AlphaFoldDB" id="A0A0R2BAQ4"/>
<sequence length="141" mass="16196">MITMRTGTFTFLEDILRDYPITDDYINKRQCQITYTADICDQGIASKTAKQLQKNMKLTTELDERLVQLRLNEACVAYCLAHTDQETLTIIDELYFKRHSALTLEGLGQQLHLSKSCISKRRAQFMMLLADQLGLSSSMSY</sequence>
<accession>A0A0R2BAQ4</accession>
<proteinExistence type="predicted"/>
<dbReference type="STRING" id="33960.TY91_12890"/>
<comment type="caution">
    <text evidence="1">The sequence shown here is derived from an EMBL/GenBank/DDBJ whole genome shotgun (WGS) entry which is preliminary data.</text>
</comment>
<dbReference type="EMBL" id="AYYR01000043">
    <property type="protein sequence ID" value="KRM75893.1"/>
    <property type="molecule type" value="Genomic_DNA"/>
</dbReference>
<evidence type="ECO:0000313" key="1">
    <source>
        <dbReference type="EMBL" id="KRM75893.1"/>
    </source>
</evidence>
<protein>
    <submittedName>
        <fullName evidence="1">Uncharacterized protein</fullName>
    </submittedName>
</protein>